<organism evidence="1 2">
    <name type="scientific">Sinomonas terrae</name>
    <dbReference type="NCBI Taxonomy" id="2908838"/>
    <lineage>
        <taxon>Bacteria</taxon>
        <taxon>Bacillati</taxon>
        <taxon>Actinomycetota</taxon>
        <taxon>Actinomycetes</taxon>
        <taxon>Micrococcales</taxon>
        <taxon>Micrococcaceae</taxon>
        <taxon>Sinomonas</taxon>
    </lineage>
</organism>
<protein>
    <submittedName>
        <fullName evidence="1">Uncharacterized protein</fullName>
    </submittedName>
</protein>
<accession>A0ABS9U1K0</accession>
<comment type="caution">
    <text evidence="1">The sequence shown here is derived from an EMBL/GenBank/DDBJ whole genome shotgun (WGS) entry which is preliminary data.</text>
</comment>
<dbReference type="EMBL" id="JAKZBV010000001">
    <property type="protein sequence ID" value="MCH6470445.1"/>
    <property type="molecule type" value="Genomic_DNA"/>
</dbReference>
<dbReference type="Proteomes" id="UP001202922">
    <property type="component" value="Unassembled WGS sequence"/>
</dbReference>
<name>A0ABS9U1K0_9MICC</name>
<evidence type="ECO:0000313" key="2">
    <source>
        <dbReference type="Proteomes" id="UP001202922"/>
    </source>
</evidence>
<reference evidence="1 2" key="1">
    <citation type="submission" date="2022-03" db="EMBL/GenBank/DDBJ databases">
        <title>Sinomonas sp. isolated from a soil.</title>
        <authorList>
            <person name="Han J."/>
            <person name="Kim D.-U."/>
        </authorList>
    </citation>
    <scope>NUCLEOTIDE SEQUENCE [LARGE SCALE GENOMIC DNA]</scope>
    <source>
        <strain evidence="1 2">5-5</strain>
    </source>
</reference>
<proteinExistence type="predicted"/>
<evidence type="ECO:0000313" key="1">
    <source>
        <dbReference type="EMBL" id="MCH6470445.1"/>
    </source>
</evidence>
<gene>
    <name evidence="1" type="ORF">L0M17_10730</name>
</gene>
<keyword evidence="2" id="KW-1185">Reference proteome</keyword>
<sequence>MRLTSFGIAIFLSILSGIVISTSESAFPWRTDFIASLDFTHSQVSKDAVISELDSHADTSGLRIAKVVADPNDFFNSRSLYVFGHGGPSEPQDIDWFKPGMHGQFRPARDFGSASLNGPYVYSGSHEAVTEFVA</sequence>
<dbReference type="RefSeq" id="WP_241053950.1">
    <property type="nucleotide sequence ID" value="NZ_JAKZBV010000001.1"/>
</dbReference>